<dbReference type="PANTHER" id="PTHR18968">
    <property type="entry name" value="THIAMINE PYROPHOSPHATE ENZYMES"/>
    <property type="match status" value="1"/>
</dbReference>
<gene>
    <name evidence="8" type="ORF">F4X14_04075</name>
</gene>
<dbReference type="GO" id="GO:0030976">
    <property type="term" value="F:thiamine pyrophosphate binding"/>
    <property type="evidence" value="ECO:0007669"/>
    <property type="project" value="InterPro"/>
</dbReference>
<evidence type="ECO:0000259" key="7">
    <source>
        <dbReference type="Pfam" id="PF02776"/>
    </source>
</evidence>
<protein>
    <submittedName>
        <fullName evidence="8">Thiamine pyrophosphate-binding protein</fullName>
    </submittedName>
</protein>
<dbReference type="Pfam" id="PF00205">
    <property type="entry name" value="TPP_enzyme_M"/>
    <property type="match status" value="1"/>
</dbReference>
<dbReference type="InterPro" id="IPR029035">
    <property type="entry name" value="DHS-like_NAD/FAD-binding_dom"/>
</dbReference>
<dbReference type="Pfam" id="PF02775">
    <property type="entry name" value="TPP_enzyme_C"/>
    <property type="match status" value="1"/>
</dbReference>
<evidence type="ECO:0000259" key="6">
    <source>
        <dbReference type="Pfam" id="PF02775"/>
    </source>
</evidence>
<evidence type="ECO:0000256" key="2">
    <source>
        <dbReference type="ARBA" id="ARBA00023052"/>
    </source>
</evidence>
<evidence type="ECO:0000256" key="1">
    <source>
        <dbReference type="ARBA" id="ARBA00007812"/>
    </source>
</evidence>
<dbReference type="GO" id="GO:0050660">
    <property type="term" value="F:flavin adenine dinucleotide binding"/>
    <property type="evidence" value="ECO:0007669"/>
    <property type="project" value="TreeGrafter"/>
</dbReference>
<dbReference type="InterPro" id="IPR045229">
    <property type="entry name" value="TPP_enz"/>
</dbReference>
<keyword evidence="2 3" id="KW-0786">Thiamine pyrophosphate</keyword>
<dbReference type="AlphaFoldDB" id="A0A6B1D474"/>
<dbReference type="Gene3D" id="3.40.50.970">
    <property type="match status" value="2"/>
</dbReference>
<dbReference type="GO" id="GO:0000287">
    <property type="term" value="F:magnesium ion binding"/>
    <property type="evidence" value="ECO:0007669"/>
    <property type="project" value="InterPro"/>
</dbReference>
<dbReference type="InterPro" id="IPR011766">
    <property type="entry name" value="TPP_enzyme_TPP-bd"/>
</dbReference>
<dbReference type="PANTHER" id="PTHR18968:SF13">
    <property type="entry name" value="ACETOLACTATE SYNTHASE CATALYTIC SUBUNIT, MITOCHONDRIAL"/>
    <property type="match status" value="1"/>
</dbReference>
<evidence type="ECO:0000256" key="4">
    <source>
        <dbReference type="SAM" id="MobiDB-lite"/>
    </source>
</evidence>
<evidence type="ECO:0000256" key="3">
    <source>
        <dbReference type="RuleBase" id="RU362132"/>
    </source>
</evidence>
<evidence type="ECO:0000313" key="8">
    <source>
        <dbReference type="EMBL" id="MYC94127.1"/>
    </source>
</evidence>
<dbReference type="GO" id="GO:0009099">
    <property type="term" value="P:L-valine biosynthetic process"/>
    <property type="evidence" value="ECO:0007669"/>
    <property type="project" value="TreeGrafter"/>
</dbReference>
<dbReference type="Pfam" id="PF02776">
    <property type="entry name" value="TPP_enzyme_N"/>
    <property type="match status" value="1"/>
</dbReference>
<feature type="domain" description="Thiamine pyrophosphate enzyme TPP-binding" evidence="6">
    <location>
        <begin position="397"/>
        <end position="542"/>
    </location>
</feature>
<dbReference type="InterPro" id="IPR012000">
    <property type="entry name" value="Thiamin_PyroP_enz_cen_dom"/>
</dbReference>
<name>A0A6B1D474_9CHLR</name>
<dbReference type="GO" id="GO:0009097">
    <property type="term" value="P:isoleucine biosynthetic process"/>
    <property type="evidence" value="ECO:0007669"/>
    <property type="project" value="TreeGrafter"/>
</dbReference>
<dbReference type="InterPro" id="IPR012001">
    <property type="entry name" value="Thiamin_PyroP_enz_TPP-bd_dom"/>
</dbReference>
<dbReference type="Gene3D" id="3.40.50.1220">
    <property type="entry name" value="TPP-binding domain"/>
    <property type="match status" value="1"/>
</dbReference>
<feature type="region of interest" description="Disordered" evidence="4">
    <location>
        <begin position="164"/>
        <end position="194"/>
    </location>
</feature>
<dbReference type="GO" id="GO:0003984">
    <property type="term" value="F:acetolactate synthase activity"/>
    <property type="evidence" value="ECO:0007669"/>
    <property type="project" value="TreeGrafter"/>
</dbReference>
<organism evidence="8">
    <name type="scientific">Caldilineaceae bacterium SB0661_bin_32</name>
    <dbReference type="NCBI Taxonomy" id="2605255"/>
    <lineage>
        <taxon>Bacteria</taxon>
        <taxon>Bacillati</taxon>
        <taxon>Chloroflexota</taxon>
        <taxon>Caldilineae</taxon>
        <taxon>Caldilineales</taxon>
        <taxon>Caldilineaceae</taxon>
    </lineage>
</organism>
<dbReference type="SUPFAM" id="SSF52467">
    <property type="entry name" value="DHS-like NAD/FAD-binding domain"/>
    <property type="match status" value="1"/>
</dbReference>
<accession>A0A6B1D474</accession>
<comment type="caution">
    <text evidence="8">The sequence shown here is derived from an EMBL/GenBank/DDBJ whole genome shotgun (WGS) entry which is preliminary data.</text>
</comment>
<evidence type="ECO:0000259" key="5">
    <source>
        <dbReference type="Pfam" id="PF00205"/>
    </source>
</evidence>
<dbReference type="InterPro" id="IPR029061">
    <property type="entry name" value="THDP-binding"/>
</dbReference>
<reference evidence="8" key="1">
    <citation type="submission" date="2019-09" db="EMBL/GenBank/DDBJ databases">
        <title>Characterisation of the sponge microbiome using genome-centric metagenomics.</title>
        <authorList>
            <person name="Engelberts J.P."/>
            <person name="Robbins S.J."/>
            <person name="De Goeij J.M."/>
            <person name="Aranda M."/>
            <person name="Bell S.C."/>
            <person name="Webster N.S."/>
        </authorList>
    </citation>
    <scope>NUCLEOTIDE SEQUENCE</scope>
    <source>
        <strain evidence="8">SB0661_bin_32</strain>
    </source>
</reference>
<dbReference type="GO" id="GO:0005948">
    <property type="term" value="C:acetolactate synthase complex"/>
    <property type="evidence" value="ECO:0007669"/>
    <property type="project" value="TreeGrafter"/>
</dbReference>
<proteinExistence type="inferred from homology"/>
<dbReference type="EMBL" id="VXMH01000018">
    <property type="protein sequence ID" value="MYC94127.1"/>
    <property type="molecule type" value="Genomic_DNA"/>
</dbReference>
<sequence length="555" mass="58012">MATVAETIARSLHDAGVRLAFGMPGGEVVSVLEALQRVGIRFELMHHEQSAVFAADAYARATGKPGCALTTLGPGALNAVPGIGHAWLDRAPVVLITAQKPDSLLPDYTHQVVDLQAVFAPITKRTLKVTPKNAAAEVPAAVALTMQGRPGPVHLQISNEEAELPVERARGQQPGQIPTDRSEAGGNGDLPDSEQLSRARDIVAKASRPVILAGLGLEPEAPYDALRALAEAASAPVIVSPKGKGALPDGHPLSAGVIGLTRTDPVYDILEESDCVVAVGFDVVELVKEFSLPQSGKGASAEATEDVPLIWIANWPNCDPVLPADVELVGPMTAALTQLADSAFCTDGKWGKPRVRAFHAQLAAVPLPASRPGHLLPQQLLESMRRHLSRDTLLAVDVGSHKIFGSLEWPTLTPNSFALSNGLSCMGFGLPAAIGTALARPDESAACLIGDGGMLMCLGELAVLARLNLPVIVVVAVDNAIDLIRSHQIRQGKAPFGTEFPAPDFCKIAAGYGIAAARVTTPKECDGALAHAAAARAPYLIEAIIDPVGYPTTPR</sequence>
<feature type="domain" description="Thiamine pyrophosphate enzyme central" evidence="5">
    <location>
        <begin position="197"/>
        <end position="338"/>
    </location>
</feature>
<dbReference type="CDD" id="cd07035">
    <property type="entry name" value="TPP_PYR_POX_like"/>
    <property type="match status" value="1"/>
</dbReference>
<feature type="domain" description="Thiamine pyrophosphate enzyme N-terminal TPP-binding" evidence="7">
    <location>
        <begin position="3"/>
        <end position="116"/>
    </location>
</feature>
<comment type="similarity">
    <text evidence="1 3">Belongs to the TPP enzyme family.</text>
</comment>
<dbReference type="SUPFAM" id="SSF52518">
    <property type="entry name" value="Thiamin diphosphate-binding fold (THDP-binding)"/>
    <property type="match status" value="2"/>
</dbReference>